<evidence type="ECO:0000256" key="6">
    <source>
        <dbReference type="ARBA" id="ARBA00031849"/>
    </source>
</evidence>
<protein>
    <recommendedName>
        <fullName evidence="3">Altered inheritance of mitochondria protein 9, mitochondrial</fullName>
    </recommendedName>
    <alternativeName>
        <fullName evidence="6">Found in mitochondrial proteome protein 29</fullName>
    </alternativeName>
</protein>
<organism evidence="8 9">
    <name type="scientific">Dacryopinax primogenitus (strain DJM 731)</name>
    <name type="common">Brown rot fungus</name>
    <dbReference type="NCBI Taxonomy" id="1858805"/>
    <lineage>
        <taxon>Eukaryota</taxon>
        <taxon>Fungi</taxon>
        <taxon>Dikarya</taxon>
        <taxon>Basidiomycota</taxon>
        <taxon>Agaricomycotina</taxon>
        <taxon>Dacrymycetes</taxon>
        <taxon>Dacrymycetales</taxon>
        <taxon>Dacrymycetaceae</taxon>
        <taxon>Dacryopinax</taxon>
    </lineage>
</organism>
<comment type="similarity">
    <text evidence="2">Belongs to the AIM9 family.</text>
</comment>
<proteinExistence type="inferred from homology"/>
<evidence type="ECO:0000256" key="2">
    <source>
        <dbReference type="ARBA" id="ARBA00005543"/>
    </source>
</evidence>
<dbReference type="GO" id="GO:0005739">
    <property type="term" value="C:mitochondrion"/>
    <property type="evidence" value="ECO:0007669"/>
    <property type="project" value="UniProtKB-SubCell"/>
</dbReference>
<keyword evidence="5" id="KW-0496">Mitochondrion</keyword>
<evidence type="ECO:0000313" key="8">
    <source>
        <dbReference type="EMBL" id="EJU01502.1"/>
    </source>
</evidence>
<dbReference type="OrthoDB" id="2968323at2759"/>
<dbReference type="SUPFAM" id="SSF56112">
    <property type="entry name" value="Protein kinase-like (PK-like)"/>
    <property type="match status" value="1"/>
</dbReference>
<evidence type="ECO:0000313" key="9">
    <source>
        <dbReference type="Proteomes" id="UP000030653"/>
    </source>
</evidence>
<dbReference type="Proteomes" id="UP000030653">
    <property type="component" value="Unassembled WGS sequence"/>
</dbReference>
<dbReference type="InterPro" id="IPR051035">
    <property type="entry name" value="Mito_inheritance_9"/>
</dbReference>
<dbReference type="STRING" id="1858805.M5G6Q3"/>
<comment type="subcellular location">
    <subcellularLocation>
        <location evidence="1">Mitochondrion</location>
    </subcellularLocation>
</comment>
<evidence type="ECO:0000256" key="1">
    <source>
        <dbReference type="ARBA" id="ARBA00004173"/>
    </source>
</evidence>
<dbReference type="HOGENOM" id="CLU_597192_0_0_1"/>
<dbReference type="GeneID" id="63686232"/>
<accession>M5G6Q3</accession>
<dbReference type="PANTHER" id="PTHR36091:SF1">
    <property type="entry name" value="ALTERED INHERITANCE OF MITOCHONDRIA PROTEIN 9, MITOCHONDRIAL"/>
    <property type="match status" value="1"/>
</dbReference>
<dbReference type="InterPro" id="IPR011009">
    <property type="entry name" value="Kinase-like_dom_sf"/>
</dbReference>
<reference evidence="8 9" key="1">
    <citation type="journal article" date="2012" name="Science">
        <title>The Paleozoic origin of enzymatic lignin decomposition reconstructed from 31 fungal genomes.</title>
        <authorList>
            <person name="Floudas D."/>
            <person name="Binder M."/>
            <person name="Riley R."/>
            <person name="Barry K."/>
            <person name="Blanchette R.A."/>
            <person name="Henrissat B."/>
            <person name="Martinez A.T."/>
            <person name="Otillar R."/>
            <person name="Spatafora J.W."/>
            <person name="Yadav J.S."/>
            <person name="Aerts A."/>
            <person name="Benoit I."/>
            <person name="Boyd A."/>
            <person name="Carlson A."/>
            <person name="Copeland A."/>
            <person name="Coutinho P.M."/>
            <person name="de Vries R.P."/>
            <person name="Ferreira P."/>
            <person name="Findley K."/>
            <person name="Foster B."/>
            <person name="Gaskell J."/>
            <person name="Glotzer D."/>
            <person name="Gorecki P."/>
            <person name="Heitman J."/>
            <person name="Hesse C."/>
            <person name="Hori C."/>
            <person name="Igarashi K."/>
            <person name="Jurgens J.A."/>
            <person name="Kallen N."/>
            <person name="Kersten P."/>
            <person name="Kohler A."/>
            <person name="Kuees U."/>
            <person name="Kumar T.K.A."/>
            <person name="Kuo A."/>
            <person name="LaButti K."/>
            <person name="Larrondo L.F."/>
            <person name="Lindquist E."/>
            <person name="Ling A."/>
            <person name="Lombard V."/>
            <person name="Lucas S."/>
            <person name="Lundell T."/>
            <person name="Martin R."/>
            <person name="McLaughlin D.J."/>
            <person name="Morgenstern I."/>
            <person name="Morin E."/>
            <person name="Murat C."/>
            <person name="Nagy L.G."/>
            <person name="Nolan M."/>
            <person name="Ohm R.A."/>
            <person name="Patyshakuliyeva A."/>
            <person name="Rokas A."/>
            <person name="Ruiz-Duenas F.J."/>
            <person name="Sabat G."/>
            <person name="Salamov A."/>
            <person name="Samejima M."/>
            <person name="Schmutz J."/>
            <person name="Slot J.C."/>
            <person name="St John F."/>
            <person name="Stenlid J."/>
            <person name="Sun H."/>
            <person name="Sun S."/>
            <person name="Syed K."/>
            <person name="Tsang A."/>
            <person name="Wiebenga A."/>
            <person name="Young D."/>
            <person name="Pisabarro A."/>
            <person name="Eastwood D.C."/>
            <person name="Martin F."/>
            <person name="Cullen D."/>
            <person name="Grigoriev I.V."/>
            <person name="Hibbett D.S."/>
        </authorList>
    </citation>
    <scope>NUCLEOTIDE SEQUENCE [LARGE SCALE GENOMIC DNA]</scope>
    <source>
        <strain evidence="8 9">DJM-731 SS1</strain>
    </source>
</reference>
<gene>
    <name evidence="8" type="ORF">DACRYDRAFT_16185</name>
</gene>
<keyword evidence="4" id="KW-0809">Transit peptide</keyword>
<keyword evidence="9" id="KW-1185">Reference proteome</keyword>
<dbReference type="RefSeq" id="XP_040628399.1">
    <property type="nucleotide sequence ID" value="XM_040771170.1"/>
</dbReference>
<dbReference type="PANTHER" id="PTHR36091">
    <property type="entry name" value="ALTERED INHERITANCE OF MITOCHONDRIA PROTEIN 9, MITOCHONDRIAL"/>
    <property type="match status" value="1"/>
</dbReference>
<evidence type="ECO:0000256" key="3">
    <source>
        <dbReference type="ARBA" id="ARBA00016197"/>
    </source>
</evidence>
<evidence type="ECO:0000256" key="4">
    <source>
        <dbReference type="ARBA" id="ARBA00022946"/>
    </source>
</evidence>
<evidence type="ECO:0000256" key="5">
    <source>
        <dbReference type="ARBA" id="ARBA00023128"/>
    </source>
</evidence>
<name>M5G6Q3_DACPD</name>
<sequence>MPPRKSTSRKTRFSKARKPLPGPVKTTGLDRESEDVDIVGSSKKTMVKPTCKLTDVKETDVFGVEKLNISALINDLEKWAGVKCLHLMKWAEGKHDVIYRCEFRDGSNTIEHIIVRLCKPCLTSKQLESEIATMRYCRDFIPSIPIPSVFHCNLIPQNPIGCEYSVHTVASGLTARTMWQYWTQEEKLTLMDSLANVLHELFTHRVGGFGSLYLVTQGQKTLDKFEIGETIKPQFFNQSFQRSVAPFESVKPRIAAPLRPWNTANAWMVANVRLQLEYLEQYPEHAAISVGWDIAKYPTCLDGYKSVLKGLISLSEIVLCPPELPFSVNSALWRPYLNMDDIMFLPDNAKITSLLDWEMTAVVPLWQAATVPEFMEEGPNRKPAELLSCYRDRFLMRMGELDALMDTTRAEVVKWTDCYLQGKIFRELKEHCDRQWYELDQRTRALMDAWAALVSPAL</sequence>
<dbReference type="AlphaFoldDB" id="M5G6Q3"/>
<dbReference type="EMBL" id="JH795864">
    <property type="protein sequence ID" value="EJU01502.1"/>
    <property type="molecule type" value="Genomic_DNA"/>
</dbReference>
<evidence type="ECO:0000256" key="7">
    <source>
        <dbReference type="SAM" id="MobiDB-lite"/>
    </source>
</evidence>
<feature type="compositionally biased region" description="Basic residues" evidence="7">
    <location>
        <begin position="1"/>
        <end position="18"/>
    </location>
</feature>
<feature type="region of interest" description="Disordered" evidence="7">
    <location>
        <begin position="1"/>
        <end position="33"/>
    </location>
</feature>